<evidence type="ECO:0000256" key="2">
    <source>
        <dbReference type="SAM" id="SignalP"/>
    </source>
</evidence>
<accession>A0A3B3RZK6</accession>
<evidence type="ECO:0000313" key="4">
    <source>
        <dbReference type="Proteomes" id="UP000261540"/>
    </source>
</evidence>
<evidence type="ECO:0000256" key="1">
    <source>
        <dbReference type="SAM" id="MobiDB-lite"/>
    </source>
</evidence>
<sequence length="165" mass="18886">QMFANLTAWLFDFIHLWQRVLNETLEFNDKEVCPNIFIHVVIKSSTYSINFLHNSTKKIPLLPSRPDRGSQKAPPRNCLRASLASKHNHREADFFHRFKETKHMQELNAGGGGMKAHRRLVYWHTAESGWAVWRALLQGLSSPVPGPLVSQPPQKASTGHWHSNT</sequence>
<feature type="signal peptide" evidence="2">
    <location>
        <begin position="1"/>
        <end position="22"/>
    </location>
</feature>
<reference evidence="3" key="1">
    <citation type="submission" date="2025-08" db="UniProtKB">
        <authorList>
            <consortium name="Ensembl"/>
        </authorList>
    </citation>
    <scope>IDENTIFICATION</scope>
</reference>
<dbReference type="Proteomes" id="UP000261540">
    <property type="component" value="Unplaced"/>
</dbReference>
<protein>
    <submittedName>
        <fullName evidence="3">Uncharacterized protein</fullName>
    </submittedName>
</protein>
<keyword evidence="2" id="KW-0732">Signal</keyword>
<keyword evidence="4" id="KW-1185">Reference proteome</keyword>
<feature type="chain" id="PRO_5017355933" evidence="2">
    <location>
        <begin position="23"/>
        <end position="165"/>
    </location>
</feature>
<organism evidence="3 4">
    <name type="scientific">Paramormyrops kingsleyae</name>
    <dbReference type="NCBI Taxonomy" id="1676925"/>
    <lineage>
        <taxon>Eukaryota</taxon>
        <taxon>Metazoa</taxon>
        <taxon>Chordata</taxon>
        <taxon>Craniata</taxon>
        <taxon>Vertebrata</taxon>
        <taxon>Euteleostomi</taxon>
        <taxon>Actinopterygii</taxon>
        <taxon>Neopterygii</taxon>
        <taxon>Teleostei</taxon>
        <taxon>Osteoglossocephala</taxon>
        <taxon>Osteoglossomorpha</taxon>
        <taxon>Osteoglossiformes</taxon>
        <taxon>Mormyridae</taxon>
        <taxon>Paramormyrops</taxon>
    </lineage>
</organism>
<dbReference type="Ensembl" id="ENSPKIT00000004015.1">
    <property type="protein sequence ID" value="ENSPKIP00000023335.1"/>
    <property type="gene ID" value="ENSPKIG00000007009.1"/>
</dbReference>
<dbReference type="AlphaFoldDB" id="A0A3B3RZK6"/>
<evidence type="ECO:0000313" key="3">
    <source>
        <dbReference type="Ensembl" id="ENSPKIP00000023335.1"/>
    </source>
</evidence>
<feature type="compositionally biased region" description="Polar residues" evidence="1">
    <location>
        <begin position="151"/>
        <end position="165"/>
    </location>
</feature>
<feature type="region of interest" description="Disordered" evidence="1">
    <location>
        <begin position="145"/>
        <end position="165"/>
    </location>
</feature>
<proteinExistence type="predicted"/>
<name>A0A3B3RZK6_9TELE</name>
<reference evidence="3" key="2">
    <citation type="submission" date="2025-09" db="UniProtKB">
        <authorList>
            <consortium name="Ensembl"/>
        </authorList>
    </citation>
    <scope>IDENTIFICATION</scope>
</reference>